<gene>
    <name evidence="1" type="ORF">BCON_0077g00220</name>
</gene>
<comment type="caution">
    <text evidence="1">The sequence shown here is derived from an EMBL/GenBank/DDBJ whole genome shotgun (WGS) entry which is preliminary data.</text>
</comment>
<reference evidence="1 2" key="1">
    <citation type="submission" date="2017-12" db="EMBL/GenBank/DDBJ databases">
        <title>Comparative genomics of Botrytis spp.</title>
        <authorList>
            <person name="Valero-Jimenez C.A."/>
            <person name="Tapia P."/>
            <person name="Veloso J."/>
            <person name="Silva-Moreno E."/>
            <person name="Staats M."/>
            <person name="Valdes J.H."/>
            <person name="Van Kan J.A.L."/>
        </authorList>
    </citation>
    <scope>NUCLEOTIDE SEQUENCE [LARGE SCALE GENOMIC DNA]</scope>
    <source>
        <strain evidence="1 2">MUCL11595</strain>
    </source>
</reference>
<accession>A0A4Z1I4F1</accession>
<sequence length="92" mass="10452">MIFYYGEHSFTPILSSHVKLREVYQNTLRARHNPIFINTLEIPVVMSRDISLCQLGDDAIAVRLLCTPGSEIQFTPGAPSSKAINQYEEVIW</sequence>
<keyword evidence="2" id="KW-1185">Reference proteome</keyword>
<evidence type="ECO:0000313" key="1">
    <source>
        <dbReference type="EMBL" id="TGO56468.1"/>
    </source>
</evidence>
<proteinExistence type="predicted"/>
<protein>
    <submittedName>
        <fullName evidence="1">Uncharacterized protein</fullName>
    </submittedName>
</protein>
<evidence type="ECO:0000313" key="2">
    <source>
        <dbReference type="Proteomes" id="UP000297527"/>
    </source>
</evidence>
<name>A0A4Z1I4F1_9HELO</name>
<dbReference type="OrthoDB" id="10427642at2759"/>
<dbReference type="Proteomes" id="UP000297527">
    <property type="component" value="Unassembled WGS sequence"/>
</dbReference>
<organism evidence="1 2">
    <name type="scientific">Botryotinia convoluta</name>
    <dbReference type="NCBI Taxonomy" id="54673"/>
    <lineage>
        <taxon>Eukaryota</taxon>
        <taxon>Fungi</taxon>
        <taxon>Dikarya</taxon>
        <taxon>Ascomycota</taxon>
        <taxon>Pezizomycotina</taxon>
        <taxon>Leotiomycetes</taxon>
        <taxon>Helotiales</taxon>
        <taxon>Sclerotiniaceae</taxon>
        <taxon>Botryotinia</taxon>
    </lineage>
</organism>
<dbReference type="AlphaFoldDB" id="A0A4Z1I4F1"/>
<dbReference type="EMBL" id="PQXN01000077">
    <property type="protein sequence ID" value="TGO56468.1"/>
    <property type="molecule type" value="Genomic_DNA"/>
</dbReference>